<keyword evidence="9" id="KW-0460">Magnesium</keyword>
<comment type="catalytic activity">
    <reaction evidence="14 15">
        <text>Ca(2+)(in) + ATP + H2O = Ca(2+)(out) + ADP + phosphate + H(+)</text>
        <dbReference type="Rhea" id="RHEA:18105"/>
        <dbReference type="ChEBI" id="CHEBI:15377"/>
        <dbReference type="ChEBI" id="CHEBI:15378"/>
        <dbReference type="ChEBI" id="CHEBI:29108"/>
        <dbReference type="ChEBI" id="CHEBI:30616"/>
        <dbReference type="ChEBI" id="CHEBI:43474"/>
        <dbReference type="ChEBI" id="CHEBI:456216"/>
        <dbReference type="EC" id="7.2.2.10"/>
    </reaction>
</comment>
<keyword evidence="8 15" id="KW-0067">ATP-binding</keyword>
<dbReference type="GO" id="GO:0005886">
    <property type="term" value="C:plasma membrane"/>
    <property type="evidence" value="ECO:0007669"/>
    <property type="project" value="TreeGrafter"/>
</dbReference>
<dbReference type="InterPro" id="IPR008250">
    <property type="entry name" value="ATPase_P-typ_transduc_dom_A_sf"/>
</dbReference>
<feature type="transmembrane region" description="Helical" evidence="15">
    <location>
        <begin position="182"/>
        <end position="201"/>
    </location>
</feature>
<proteinExistence type="inferred from homology"/>
<dbReference type="Gene3D" id="3.40.50.1000">
    <property type="entry name" value="HAD superfamily/HAD-like"/>
    <property type="match status" value="1"/>
</dbReference>
<feature type="transmembrane region" description="Helical" evidence="15">
    <location>
        <begin position="1015"/>
        <end position="1034"/>
    </location>
</feature>
<evidence type="ECO:0000256" key="9">
    <source>
        <dbReference type="ARBA" id="ARBA00022842"/>
    </source>
</evidence>
<feature type="transmembrane region" description="Helical" evidence="15">
    <location>
        <begin position="151"/>
        <end position="170"/>
    </location>
</feature>
<dbReference type="NCBIfam" id="TIGR01517">
    <property type="entry name" value="ATPase-IIB_Ca"/>
    <property type="match status" value="1"/>
</dbReference>
<evidence type="ECO:0000256" key="10">
    <source>
        <dbReference type="ARBA" id="ARBA00022967"/>
    </source>
</evidence>
<comment type="similarity">
    <text evidence="15">Belongs to the cation transport ATPase (P-type) (TC 3.A.3) family.</text>
</comment>
<keyword evidence="13 15" id="KW-0472">Membrane</keyword>
<keyword evidence="5" id="KW-0479">Metal-binding</keyword>
<dbReference type="InterPro" id="IPR006068">
    <property type="entry name" value="ATPase_P-typ_cation-transptr_C"/>
</dbReference>
<organism evidence="17 18">
    <name type="scientific">Penicillium cataractarum</name>
    <dbReference type="NCBI Taxonomy" id="2100454"/>
    <lineage>
        <taxon>Eukaryota</taxon>
        <taxon>Fungi</taxon>
        <taxon>Dikarya</taxon>
        <taxon>Ascomycota</taxon>
        <taxon>Pezizomycotina</taxon>
        <taxon>Eurotiomycetes</taxon>
        <taxon>Eurotiomycetidae</taxon>
        <taxon>Eurotiales</taxon>
        <taxon>Aspergillaceae</taxon>
        <taxon>Penicillium</taxon>
    </lineage>
</organism>
<dbReference type="SFLD" id="SFLDS00003">
    <property type="entry name" value="Haloacid_Dehalogenase"/>
    <property type="match status" value="1"/>
</dbReference>
<dbReference type="SFLD" id="SFLDG00002">
    <property type="entry name" value="C1.7:_P-type_atpase_like"/>
    <property type="match status" value="1"/>
</dbReference>
<evidence type="ECO:0000256" key="12">
    <source>
        <dbReference type="ARBA" id="ARBA00023065"/>
    </source>
</evidence>
<evidence type="ECO:0000313" key="17">
    <source>
        <dbReference type="EMBL" id="KAJ5389313.1"/>
    </source>
</evidence>
<dbReference type="InterPro" id="IPR001757">
    <property type="entry name" value="P_typ_ATPase"/>
</dbReference>
<evidence type="ECO:0000256" key="5">
    <source>
        <dbReference type="ARBA" id="ARBA00022723"/>
    </source>
</evidence>
<dbReference type="Proteomes" id="UP001147782">
    <property type="component" value="Unassembled WGS sequence"/>
</dbReference>
<evidence type="ECO:0000256" key="11">
    <source>
        <dbReference type="ARBA" id="ARBA00022989"/>
    </source>
</evidence>
<keyword evidence="7 15" id="KW-0106">Calcium</keyword>
<dbReference type="Gene3D" id="1.20.1110.10">
    <property type="entry name" value="Calcium-transporting ATPase, transmembrane domain"/>
    <property type="match status" value="1"/>
</dbReference>
<dbReference type="InterPro" id="IPR004014">
    <property type="entry name" value="ATPase_P-typ_cation-transptr_N"/>
</dbReference>
<dbReference type="EMBL" id="JAPZBS010000001">
    <property type="protein sequence ID" value="KAJ5389313.1"/>
    <property type="molecule type" value="Genomic_DNA"/>
</dbReference>
<dbReference type="NCBIfam" id="TIGR01494">
    <property type="entry name" value="ATPase_P-type"/>
    <property type="match status" value="2"/>
</dbReference>
<dbReference type="OrthoDB" id="3352408at2759"/>
<evidence type="ECO:0000256" key="3">
    <source>
        <dbReference type="ARBA" id="ARBA00022568"/>
    </source>
</evidence>
<sequence length="1100" mass="120385">MSAKDKSESWSDALTAEPRFEADFCVPDNKFAFSPGQLNKLFNPKSLAAFYALGGLHGLEYGLQTDLSAGLSADERILARYTTFNEARQVASSQTNGTLSHSSKYLIPPVETAQIVSQIAERYRVFGTNALPQASHKTFFKLLWDAYNDKLIILLTIAAIVSLSLGIYEAVSGQSQVDWVEGVAVCVAILIVVSVTAGNDWQKQRQFGKLNERKLDREVKAIRSGKTIRMRISDLTVGDVVCLEAGDAAPADGIVITSQEIKCDESLATGESDHVEKCSGFKAWDSRATSGSEHDIDPFIISGSNILEGIGTYLVTSVGPHSTYGRIMVSLGTETDPTPLQVKLARLASWIGWFGLGSALLLFFVLFVRFLVQMSANEETPAVKGQHFMDILIVTVTVIVVAIPEGLPLAVTLALAFATGRMLKENNLVRLLRACETMGNATVVCSDKTGTLTQNKMSVVSGFFGPSQPFGTIPSSTAGLLISISETLEKFSSSFEELLLHSLALNTTAFEEQQGEDKKFIGNKTEVALLQFAHQSLGMNFSETRTNNHIEHVYPFDSARKTMAVVYARPTGLGYRFLVKGASEILLSASTQMVSSSPEGEILPVCDISPDDRCLISGRIDAYARASLRTIGLAYRDLPTWPSALQKHQPTLDELFHDMTWIGAFGIHDPLRPEVPEAIQTCRAAGIQVKMGMAVQALTSTGDNIHTALAIAEACGIKTNDGIAMEGPELRKLGENELTIVIPKLQVLARSSPDDKELLVKQLKRLGEIVAVTGDGTNDGPALKAADVGFSMGLSGTEVAREASSIILLDDNFSSIITAIAWGRAVNDAVAKFLQFQITVNITAVVLTVVTAIYSSKNESVFKAVQLLWLNLIMDTFAALALATDPPTPDVLSRPPTPRSAPLFTVIMWKMILGQSIYKLATCFTLYFAGHSLFYFDKSDEAEMLELNTMIFNTFVWMQIFNEFNCRRLDNKFNIFEGIHKNKWFLVINLVMIGGQILIIFVSGTAFGVTRLSGWQWGVSLGFAVFCVPWAAVLKLVPDTYVEVVLDMFAQAIKHVFAWFFKGYEWVTPKVKGCYHAATAWSKMGRGRVVDEESLNRINH</sequence>
<keyword evidence="4 15" id="KW-0812">Transmembrane</keyword>
<evidence type="ECO:0000256" key="7">
    <source>
        <dbReference type="ARBA" id="ARBA00022837"/>
    </source>
</evidence>
<evidence type="ECO:0000256" key="8">
    <source>
        <dbReference type="ARBA" id="ARBA00022840"/>
    </source>
</evidence>
<reference evidence="17" key="2">
    <citation type="journal article" date="2023" name="IMA Fungus">
        <title>Comparative genomic study of the Penicillium genus elucidates a diverse pangenome and 15 lateral gene transfer events.</title>
        <authorList>
            <person name="Petersen C."/>
            <person name="Sorensen T."/>
            <person name="Nielsen M.R."/>
            <person name="Sondergaard T.E."/>
            <person name="Sorensen J.L."/>
            <person name="Fitzpatrick D.A."/>
            <person name="Frisvad J.C."/>
            <person name="Nielsen K.L."/>
        </authorList>
    </citation>
    <scope>NUCLEOTIDE SEQUENCE</scope>
    <source>
        <strain evidence="17">IBT 29864</strain>
    </source>
</reference>
<evidence type="ECO:0000259" key="16">
    <source>
        <dbReference type="SMART" id="SM00831"/>
    </source>
</evidence>
<dbReference type="GO" id="GO:0046872">
    <property type="term" value="F:metal ion binding"/>
    <property type="evidence" value="ECO:0007669"/>
    <property type="project" value="UniProtKB-KW"/>
</dbReference>
<keyword evidence="18" id="KW-1185">Reference proteome</keyword>
<dbReference type="GeneID" id="81432489"/>
<comment type="caution">
    <text evidence="17">The sequence shown here is derived from an EMBL/GenBank/DDBJ whole genome shotgun (WGS) entry which is preliminary data.</text>
</comment>
<dbReference type="InterPro" id="IPR018303">
    <property type="entry name" value="ATPase_P-typ_P_site"/>
</dbReference>
<dbReference type="Pfam" id="PF00689">
    <property type="entry name" value="Cation_ATPase_C"/>
    <property type="match status" value="1"/>
</dbReference>
<dbReference type="InterPro" id="IPR059000">
    <property type="entry name" value="ATPase_P-type_domA"/>
</dbReference>
<dbReference type="SUPFAM" id="SSF81653">
    <property type="entry name" value="Calcium ATPase, transduction domain A"/>
    <property type="match status" value="1"/>
</dbReference>
<dbReference type="GO" id="GO:0005524">
    <property type="term" value="F:ATP binding"/>
    <property type="evidence" value="ECO:0007669"/>
    <property type="project" value="UniProtKB-KW"/>
</dbReference>
<dbReference type="GO" id="GO:0016887">
    <property type="term" value="F:ATP hydrolysis activity"/>
    <property type="evidence" value="ECO:0007669"/>
    <property type="project" value="InterPro"/>
</dbReference>
<dbReference type="RefSeq" id="XP_056560041.1">
    <property type="nucleotide sequence ID" value="XM_056693312.1"/>
</dbReference>
<protein>
    <recommendedName>
        <fullName evidence="15">Calcium-transporting ATPase</fullName>
        <ecNumber evidence="15">7.2.2.10</ecNumber>
    </recommendedName>
</protein>
<dbReference type="Pfam" id="PF00690">
    <property type="entry name" value="Cation_ATPase_N"/>
    <property type="match status" value="1"/>
</dbReference>
<dbReference type="AlphaFoldDB" id="A0A9X0B5W1"/>
<gene>
    <name evidence="17" type="ORF">N7496_000381</name>
</gene>
<evidence type="ECO:0000256" key="6">
    <source>
        <dbReference type="ARBA" id="ARBA00022741"/>
    </source>
</evidence>
<dbReference type="PROSITE" id="PS00154">
    <property type="entry name" value="ATPASE_E1_E2"/>
    <property type="match status" value="1"/>
</dbReference>
<dbReference type="InterPro" id="IPR023298">
    <property type="entry name" value="ATPase_P-typ_TM_dom_sf"/>
</dbReference>
<evidence type="ECO:0000256" key="2">
    <source>
        <dbReference type="ARBA" id="ARBA00022448"/>
    </source>
</evidence>
<keyword evidence="12 15" id="KW-0406">Ion transport</keyword>
<dbReference type="SUPFAM" id="SSF81665">
    <property type="entry name" value="Calcium ATPase, transmembrane domain M"/>
    <property type="match status" value="1"/>
</dbReference>
<comment type="function">
    <text evidence="15">Catalyzes the hydrolysis of ATP coupled with the transport of calcium.</text>
</comment>
<evidence type="ECO:0000313" key="18">
    <source>
        <dbReference type="Proteomes" id="UP001147782"/>
    </source>
</evidence>
<dbReference type="InterPro" id="IPR036412">
    <property type="entry name" value="HAD-like_sf"/>
</dbReference>
<evidence type="ECO:0000256" key="13">
    <source>
        <dbReference type="ARBA" id="ARBA00023136"/>
    </source>
</evidence>
<feature type="domain" description="Cation-transporting P-type ATPase N-terminal" evidence="16">
    <location>
        <begin position="103"/>
        <end position="167"/>
    </location>
</feature>
<evidence type="ECO:0000256" key="15">
    <source>
        <dbReference type="RuleBase" id="RU361146"/>
    </source>
</evidence>
<keyword evidence="10" id="KW-1278">Translocase</keyword>
<evidence type="ECO:0000256" key="14">
    <source>
        <dbReference type="ARBA" id="ARBA00048694"/>
    </source>
</evidence>
<keyword evidence="6 15" id="KW-0547">Nucleotide-binding</keyword>
<dbReference type="Gene3D" id="3.40.1110.10">
    <property type="entry name" value="Calcium-transporting ATPase, cytoplasmic domain N"/>
    <property type="match status" value="1"/>
</dbReference>
<dbReference type="CDD" id="cd02081">
    <property type="entry name" value="P-type_ATPase_Ca_PMCA-like"/>
    <property type="match status" value="1"/>
</dbReference>
<dbReference type="GO" id="GO:0006874">
    <property type="term" value="P:intracellular calcium ion homeostasis"/>
    <property type="evidence" value="ECO:0007669"/>
    <property type="project" value="TreeGrafter"/>
</dbReference>
<dbReference type="SMART" id="SM00831">
    <property type="entry name" value="Cation_ATPase_N"/>
    <property type="match status" value="1"/>
</dbReference>
<feature type="transmembrane region" description="Helical" evidence="15">
    <location>
        <begin position="984"/>
        <end position="1009"/>
    </location>
</feature>
<dbReference type="PRINTS" id="PR00119">
    <property type="entry name" value="CATATPASE"/>
</dbReference>
<dbReference type="SUPFAM" id="SSF81660">
    <property type="entry name" value="Metal cation-transporting ATPase, ATP-binding domain N"/>
    <property type="match status" value="1"/>
</dbReference>
<keyword evidence="11 15" id="KW-1133">Transmembrane helix</keyword>
<feature type="transmembrane region" description="Helical" evidence="15">
    <location>
        <begin position="917"/>
        <end position="935"/>
    </location>
</feature>
<dbReference type="InterPro" id="IPR023299">
    <property type="entry name" value="ATPase_P-typ_cyto_dom_N"/>
</dbReference>
<reference evidence="17" key="1">
    <citation type="submission" date="2022-11" db="EMBL/GenBank/DDBJ databases">
        <authorList>
            <person name="Petersen C."/>
        </authorList>
    </citation>
    <scope>NUCLEOTIDE SEQUENCE</scope>
    <source>
        <strain evidence="17">IBT 29864</strain>
    </source>
</reference>
<comment type="caution">
    <text evidence="15">Lacks conserved residue(s) required for the propagation of feature annotation.</text>
</comment>
<dbReference type="GO" id="GO:0005388">
    <property type="term" value="F:P-type calcium transporter activity"/>
    <property type="evidence" value="ECO:0007669"/>
    <property type="project" value="UniProtKB-EC"/>
</dbReference>
<evidence type="ECO:0000256" key="1">
    <source>
        <dbReference type="ARBA" id="ARBA00004141"/>
    </source>
</evidence>
<keyword evidence="3 15" id="KW-0109">Calcium transport</keyword>
<dbReference type="SFLD" id="SFLDF00027">
    <property type="entry name" value="p-type_atpase"/>
    <property type="match status" value="1"/>
</dbReference>
<feature type="transmembrane region" description="Helical" evidence="15">
    <location>
        <begin position="350"/>
        <end position="371"/>
    </location>
</feature>
<evidence type="ECO:0000256" key="4">
    <source>
        <dbReference type="ARBA" id="ARBA00022692"/>
    </source>
</evidence>
<feature type="transmembrane region" description="Helical" evidence="15">
    <location>
        <begin position="391"/>
        <end position="418"/>
    </location>
</feature>
<name>A0A9X0B5W1_9EURO</name>
<dbReference type="FunFam" id="3.40.50.1000:FF:000001">
    <property type="entry name" value="Phospholipid-transporting ATPase IC"/>
    <property type="match status" value="1"/>
</dbReference>
<dbReference type="FunFam" id="2.70.150.10:FF:000028">
    <property type="entry name" value="Calcium-transporting ATPase"/>
    <property type="match status" value="1"/>
</dbReference>
<accession>A0A9X0B5W1</accession>
<feature type="transmembrane region" description="Helical" evidence="15">
    <location>
        <begin position="833"/>
        <end position="854"/>
    </location>
</feature>
<dbReference type="PANTHER" id="PTHR24093:SF424">
    <property type="entry name" value="CALCIUM-TRANSPORTING ATPASE"/>
    <property type="match status" value="1"/>
</dbReference>
<dbReference type="InterPro" id="IPR023214">
    <property type="entry name" value="HAD_sf"/>
</dbReference>
<dbReference type="SUPFAM" id="SSF56784">
    <property type="entry name" value="HAD-like"/>
    <property type="match status" value="1"/>
</dbReference>
<dbReference type="Pfam" id="PF13246">
    <property type="entry name" value="Cation_ATPase"/>
    <property type="match status" value="1"/>
</dbReference>
<dbReference type="InterPro" id="IPR044492">
    <property type="entry name" value="P_typ_ATPase_HD_dom"/>
</dbReference>
<dbReference type="Pfam" id="PF00122">
    <property type="entry name" value="E1-E2_ATPase"/>
    <property type="match status" value="1"/>
</dbReference>
<dbReference type="PANTHER" id="PTHR24093">
    <property type="entry name" value="CATION TRANSPORTING ATPASE"/>
    <property type="match status" value="1"/>
</dbReference>
<dbReference type="Gene3D" id="2.70.150.10">
    <property type="entry name" value="Calcium-transporting ATPase, cytoplasmic transduction domain A"/>
    <property type="match status" value="1"/>
</dbReference>
<dbReference type="FunFam" id="1.20.1110.10:FF:000039">
    <property type="entry name" value="Calcium-transporting ATPase"/>
    <property type="match status" value="1"/>
</dbReference>
<dbReference type="EC" id="7.2.2.10" evidence="15"/>
<keyword evidence="2 15" id="KW-0813">Transport</keyword>
<dbReference type="InterPro" id="IPR006408">
    <property type="entry name" value="P-type_ATPase_IIB"/>
</dbReference>
<comment type="subcellular location">
    <subcellularLocation>
        <location evidence="1 15">Membrane</location>
        <topology evidence="1 15">Multi-pass membrane protein</topology>
    </subcellularLocation>
</comment>